<dbReference type="InterPro" id="IPR012132">
    <property type="entry name" value="GMC_OxRdtase"/>
</dbReference>
<evidence type="ECO:0000313" key="9">
    <source>
        <dbReference type="Proteomes" id="UP001147782"/>
    </source>
</evidence>
<dbReference type="OrthoDB" id="4367626at2759"/>
<proteinExistence type="inferred from homology"/>
<evidence type="ECO:0000313" key="8">
    <source>
        <dbReference type="EMBL" id="KAJ5389446.1"/>
    </source>
</evidence>
<dbReference type="Gene3D" id="3.50.50.60">
    <property type="entry name" value="FAD/NAD(P)-binding domain"/>
    <property type="match status" value="1"/>
</dbReference>
<evidence type="ECO:0000256" key="1">
    <source>
        <dbReference type="ARBA" id="ARBA00001974"/>
    </source>
</evidence>
<sequence>MHRRHQNPLHDPLHYATLQLPTGPSVTYASASPLLCGYDYVIVGAGAAGCVLPSKLSEDPNVSVLLLEAGGCNTNIFETKVPLMFPKLFHPEHDWDYYTIEQPNLSSRKLYWPRGRILGGSTSLNAMMYHHCSKSDFDE</sequence>
<organism evidence="8 9">
    <name type="scientific">Penicillium cataractarum</name>
    <dbReference type="NCBI Taxonomy" id="2100454"/>
    <lineage>
        <taxon>Eukaryota</taxon>
        <taxon>Fungi</taxon>
        <taxon>Dikarya</taxon>
        <taxon>Ascomycota</taxon>
        <taxon>Pezizomycotina</taxon>
        <taxon>Eurotiomycetes</taxon>
        <taxon>Eurotiomycetidae</taxon>
        <taxon>Eurotiales</taxon>
        <taxon>Aspergillaceae</taxon>
        <taxon>Penicillium</taxon>
    </lineage>
</organism>
<comment type="similarity">
    <text evidence="3">Belongs to the GMC oxidoreductase family.</text>
</comment>
<keyword evidence="6" id="KW-0274">FAD</keyword>
<evidence type="ECO:0000256" key="4">
    <source>
        <dbReference type="ARBA" id="ARBA00022512"/>
    </source>
</evidence>
<evidence type="ECO:0000256" key="3">
    <source>
        <dbReference type="ARBA" id="ARBA00010790"/>
    </source>
</evidence>
<dbReference type="PANTHER" id="PTHR11552">
    <property type="entry name" value="GLUCOSE-METHANOL-CHOLINE GMC OXIDOREDUCTASE"/>
    <property type="match status" value="1"/>
</dbReference>
<keyword evidence="4" id="KW-0964">Secreted</keyword>
<protein>
    <recommendedName>
        <fullName evidence="7">Glucose-methanol-choline oxidoreductase N-terminal domain-containing protein</fullName>
    </recommendedName>
</protein>
<keyword evidence="9" id="KW-1185">Reference proteome</keyword>
<evidence type="ECO:0000256" key="5">
    <source>
        <dbReference type="ARBA" id="ARBA00022630"/>
    </source>
</evidence>
<dbReference type="SUPFAM" id="SSF51905">
    <property type="entry name" value="FAD/NAD(P)-binding domain"/>
    <property type="match status" value="1"/>
</dbReference>
<reference evidence="8" key="1">
    <citation type="submission" date="2022-11" db="EMBL/GenBank/DDBJ databases">
        <authorList>
            <person name="Petersen C."/>
        </authorList>
    </citation>
    <scope>NUCLEOTIDE SEQUENCE</scope>
    <source>
        <strain evidence="8">IBT 29864</strain>
    </source>
</reference>
<gene>
    <name evidence="8" type="ORF">N7496_000514</name>
</gene>
<feature type="domain" description="Glucose-methanol-choline oxidoreductase N-terminal" evidence="7">
    <location>
        <begin position="38"/>
        <end position="139"/>
    </location>
</feature>
<dbReference type="EMBL" id="JAPZBS010000001">
    <property type="protein sequence ID" value="KAJ5389446.1"/>
    <property type="molecule type" value="Genomic_DNA"/>
</dbReference>
<accession>A0A9W9VU71</accession>
<keyword evidence="5" id="KW-0285">Flavoprotein</keyword>
<dbReference type="GO" id="GO:0050660">
    <property type="term" value="F:flavin adenine dinucleotide binding"/>
    <property type="evidence" value="ECO:0007669"/>
    <property type="project" value="InterPro"/>
</dbReference>
<comment type="caution">
    <text evidence="8">The sequence shown here is derived from an EMBL/GenBank/DDBJ whole genome shotgun (WGS) entry which is preliminary data.</text>
</comment>
<dbReference type="InterPro" id="IPR036188">
    <property type="entry name" value="FAD/NAD-bd_sf"/>
</dbReference>
<evidence type="ECO:0000256" key="6">
    <source>
        <dbReference type="ARBA" id="ARBA00022827"/>
    </source>
</evidence>
<dbReference type="Proteomes" id="UP001147782">
    <property type="component" value="Unassembled WGS sequence"/>
</dbReference>
<keyword evidence="4" id="KW-0134">Cell wall</keyword>
<dbReference type="GeneID" id="81432622"/>
<name>A0A9W9VU71_9EURO</name>
<reference evidence="8" key="2">
    <citation type="journal article" date="2023" name="IMA Fungus">
        <title>Comparative genomic study of the Penicillium genus elucidates a diverse pangenome and 15 lateral gene transfer events.</title>
        <authorList>
            <person name="Petersen C."/>
            <person name="Sorensen T."/>
            <person name="Nielsen M.R."/>
            <person name="Sondergaard T.E."/>
            <person name="Sorensen J.L."/>
            <person name="Fitzpatrick D.A."/>
            <person name="Frisvad J.C."/>
            <person name="Nielsen K.L."/>
        </authorList>
    </citation>
    <scope>NUCLEOTIDE SEQUENCE</scope>
    <source>
        <strain evidence="8">IBT 29864</strain>
    </source>
</reference>
<dbReference type="Gene3D" id="3.30.560.10">
    <property type="entry name" value="Glucose Oxidase, domain 3"/>
    <property type="match status" value="1"/>
</dbReference>
<dbReference type="Pfam" id="PF00732">
    <property type="entry name" value="GMC_oxred_N"/>
    <property type="match status" value="1"/>
</dbReference>
<comment type="cofactor">
    <cofactor evidence="1">
        <name>FAD</name>
        <dbReference type="ChEBI" id="CHEBI:57692"/>
    </cofactor>
</comment>
<dbReference type="RefSeq" id="XP_056560174.1">
    <property type="nucleotide sequence ID" value="XM_056693445.1"/>
</dbReference>
<comment type="subcellular location">
    <subcellularLocation>
        <location evidence="2">Secreted</location>
        <location evidence="2">Cell wall</location>
    </subcellularLocation>
</comment>
<dbReference type="AlphaFoldDB" id="A0A9W9VU71"/>
<evidence type="ECO:0000259" key="7">
    <source>
        <dbReference type="Pfam" id="PF00732"/>
    </source>
</evidence>
<dbReference type="GO" id="GO:0016614">
    <property type="term" value="F:oxidoreductase activity, acting on CH-OH group of donors"/>
    <property type="evidence" value="ECO:0007669"/>
    <property type="project" value="InterPro"/>
</dbReference>
<dbReference type="PANTHER" id="PTHR11552:SF147">
    <property type="entry name" value="CHOLINE DEHYDROGENASE, MITOCHONDRIAL"/>
    <property type="match status" value="1"/>
</dbReference>
<evidence type="ECO:0000256" key="2">
    <source>
        <dbReference type="ARBA" id="ARBA00004191"/>
    </source>
</evidence>
<dbReference type="InterPro" id="IPR000172">
    <property type="entry name" value="GMC_OxRdtase_N"/>
</dbReference>